<dbReference type="EMBL" id="JBHSPA010000024">
    <property type="protein sequence ID" value="MFC5826280.1"/>
    <property type="molecule type" value="Genomic_DNA"/>
</dbReference>
<dbReference type="RefSeq" id="WP_379515795.1">
    <property type="nucleotide sequence ID" value="NZ_JBHSPA010000024.1"/>
</dbReference>
<keyword evidence="4" id="KW-1185">Reference proteome</keyword>
<sequence>MIEAPMNVYARPQFWWRAAMVAVGVVGLLTGNHRIHFFTTQSNLIVLGYYAGVLYWMARRRTADPAAPRLRGAVTLWIMITCLVSHFVTNHGENPLPGLLAGGVAGDPATLLANRSIFLLHYVVPLMALADWAAFGPHRVVPWRNLPLWLLYPLGYGVTSVLRAVLFPTAPNRYPYFFLDPTAHGYGWVFLQLALLGAGFLALGALLLGLDRLVSPRGAAVTAPATAREEPAGSDHETRVLPGA</sequence>
<keyword evidence="2" id="KW-1133">Transmembrane helix</keyword>
<reference evidence="4" key="1">
    <citation type="journal article" date="2019" name="Int. J. Syst. Evol. Microbiol.">
        <title>The Global Catalogue of Microorganisms (GCM) 10K type strain sequencing project: providing services to taxonomists for standard genome sequencing and annotation.</title>
        <authorList>
            <consortium name="The Broad Institute Genomics Platform"/>
            <consortium name="The Broad Institute Genome Sequencing Center for Infectious Disease"/>
            <person name="Wu L."/>
            <person name="Ma J."/>
        </authorList>
    </citation>
    <scope>NUCLEOTIDE SEQUENCE [LARGE SCALE GENOMIC DNA]</scope>
    <source>
        <strain evidence="4">CCUG 53903</strain>
    </source>
</reference>
<dbReference type="Proteomes" id="UP001596058">
    <property type="component" value="Unassembled WGS sequence"/>
</dbReference>
<feature type="transmembrane region" description="Helical" evidence="2">
    <location>
        <begin position="70"/>
        <end position="88"/>
    </location>
</feature>
<feature type="transmembrane region" description="Helical" evidence="2">
    <location>
        <begin position="116"/>
        <end position="134"/>
    </location>
</feature>
<feature type="transmembrane region" description="Helical" evidence="2">
    <location>
        <begin position="146"/>
        <end position="166"/>
    </location>
</feature>
<evidence type="ECO:0000313" key="4">
    <source>
        <dbReference type="Proteomes" id="UP001596058"/>
    </source>
</evidence>
<organism evidence="3 4">
    <name type="scientific">Nonomuraea insulae</name>
    <dbReference type="NCBI Taxonomy" id="1616787"/>
    <lineage>
        <taxon>Bacteria</taxon>
        <taxon>Bacillati</taxon>
        <taxon>Actinomycetota</taxon>
        <taxon>Actinomycetes</taxon>
        <taxon>Streptosporangiales</taxon>
        <taxon>Streptosporangiaceae</taxon>
        <taxon>Nonomuraea</taxon>
    </lineage>
</organism>
<feature type="transmembrane region" description="Helical" evidence="2">
    <location>
        <begin position="186"/>
        <end position="208"/>
    </location>
</feature>
<proteinExistence type="predicted"/>
<evidence type="ECO:0000256" key="1">
    <source>
        <dbReference type="SAM" id="MobiDB-lite"/>
    </source>
</evidence>
<keyword evidence="2" id="KW-0812">Transmembrane</keyword>
<feature type="transmembrane region" description="Helical" evidence="2">
    <location>
        <begin position="14"/>
        <end position="31"/>
    </location>
</feature>
<dbReference type="InterPro" id="IPR049713">
    <property type="entry name" value="Pr6Pr-like"/>
</dbReference>
<accession>A0ABW1CKH8</accession>
<name>A0ABW1CKH8_9ACTN</name>
<evidence type="ECO:0000256" key="2">
    <source>
        <dbReference type="SAM" id="Phobius"/>
    </source>
</evidence>
<feature type="transmembrane region" description="Helical" evidence="2">
    <location>
        <begin position="37"/>
        <end position="58"/>
    </location>
</feature>
<evidence type="ECO:0000313" key="3">
    <source>
        <dbReference type="EMBL" id="MFC5826280.1"/>
    </source>
</evidence>
<comment type="caution">
    <text evidence="3">The sequence shown here is derived from an EMBL/GenBank/DDBJ whole genome shotgun (WGS) entry which is preliminary data.</text>
</comment>
<gene>
    <name evidence="3" type="ORF">ACFPZ3_20645</name>
</gene>
<feature type="region of interest" description="Disordered" evidence="1">
    <location>
        <begin position="224"/>
        <end position="244"/>
    </location>
</feature>
<dbReference type="NCBIfam" id="NF038065">
    <property type="entry name" value="Pr6Pr"/>
    <property type="match status" value="1"/>
</dbReference>
<protein>
    <submittedName>
        <fullName evidence="3">Pr6Pr family membrane protein</fullName>
    </submittedName>
</protein>
<keyword evidence="2" id="KW-0472">Membrane</keyword>
<feature type="compositionally biased region" description="Basic and acidic residues" evidence="1">
    <location>
        <begin position="227"/>
        <end position="244"/>
    </location>
</feature>